<protein>
    <recommendedName>
        <fullName evidence="4">Secreted protein</fullName>
    </recommendedName>
</protein>
<evidence type="ECO:0000313" key="2">
    <source>
        <dbReference type="EMBL" id="OQR92680.1"/>
    </source>
</evidence>
<dbReference type="Proteomes" id="UP000243579">
    <property type="component" value="Unassembled WGS sequence"/>
</dbReference>
<dbReference type="AlphaFoldDB" id="A0A1V9Z4A9"/>
<evidence type="ECO:0008006" key="4">
    <source>
        <dbReference type="Google" id="ProtNLM"/>
    </source>
</evidence>
<evidence type="ECO:0000256" key="1">
    <source>
        <dbReference type="SAM" id="SignalP"/>
    </source>
</evidence>
<sequence>MTNTSILLLAGLALAAGQTTPAPVSACTLNTAEGKWCLKCPNDKAPVLCTPVAATATINVVLGSSAVNASLPSTLDIADRVLRSLVVKDSSKTIKTLNIVRAFDSTFAMTNFSSGMLSGVEGLDTLNVNCIESNLKNVYLEVTRVEDGALPKALRTLNMDGCFTNYLRLPENNVLTEL</sequence>
<keyword evidence="1" id="KW-0732">Signal</keyword>
<feature type="chain" id="PRO_5013206987" description="Secreted protein" evidence="1">
    <location>
        <begin position="18"/>
        <end position="178"/>
    </location>
</feature>
<dbReference type="OrthoDB" id="10536803at2759"/>
<evidence type="ECO:0000313" key="3">
    <source>
        <dbReference type="Proteomes" id="UP000243579"/>
    </source>
</evidence>
<organism evidence="2 3">
    <name type="scientific">Achlya hypogyna</name>
    <name type="common">Oomycete</name>
    <name type="synonym">Protoachlya hypogyna</name>
    <dbReference type="NCBI Taxonomy" id="1202772"/>
    <lineage>
        <taxon>Eukaryota</taxon>
        <taxon>Sar</taxon>
        <taxon>Stramenopiles</taxon>
        <taxon>Oomycota</taxon>
        <taxon>Saprolegniomycetes</taxon>
        <taxon>Saprolegniales</taxon>
        <taxon>Achlyaceae</taxon>
        <taxon>Achlya</taxon>
    </lineage>
</organism>
<comment type="caution">
    <text evidence="2">The sequence shown here is derived from an EMBL/GenBank/DDBJ whole genome shotgun (WGS) entry which is preliminary data.</text>
</comment>
<name>A0A1V9Z4A9_ACHHY</name>
<gene>
    <name evidence="2" type="ORF">ACHHYP_03359</name>
</gene>
<keyword evidence="3" id="KW-1185">Reference proteome</keyword>
<dbReference type="STRING" id="1202772.A0A1V9Z4A9"/>
<feature type="signal peptide" evidence="1">
    <location>
        <begin position="1"/>
        <end position="17"/>
    </location>
</feature>
<proteinExistence type="predicted"/>
<reference evidence="2 3" key="1">
    <citation type="journal article" date="2014" name="Genome Biol. Evol.">
        <title>The secreted proteins of Achlya hypogyna and Thraustotheca clavata identify the ancestral oomycete secretome and reveal gene acquisitions by horizontal gene transfer.</title>
        <authorList>
            <person name="Misner I."/>
            <person name="Blouin N."/>
            <person name="Leonard G."/>
            <person name="Richards T.A."/>
            <person name="Lane C.E."/>
        </authorList>
    </citation>
    <scope>NUCLEOTIDE SEQUENCE [LARGE SCALE GENOMIC DNA]</scope>
    <source>
        <strain evidence="2 3">ATCC 48635</strain>
    </source>
</reference>
<accession>A0A1V9Z4A9</accession>
<dbReference type="EMBL" id="JNBR01000447">
    <property type="protein sequence ID" value="OQR92680.1"/>
    <property type="molecule type" value="Genomic_DNA"/>
</dbReference>